<dbReference type="AlphaFoldDB" id="A0A0A9WNE8"/>
<evidence type="ECO:0000313" key="2">
    <source>
        <dbReference type="EMBL" id="JAG09294.1"/>
    </source>
</evidence>
<name>A0A0A9WNE8_LYGHE</name>
<gene>
    <name evidence="2" type="primary">GIP_107</name>
    <name evidence="2" type="ORF">CM83_49</name>
</gene>
<feature type="non-terminal residue" evidence="2">
    <location>
        <position position="1"/>
    </location>
</feature>
<evidence type="ECO:0000256" key="1">
    <source>
        <dbReference type="SAM" id="MobiDB-lite"/>
    </source>
</evidence>
<feature type="compositionally biased region" description="Polar residues" evidence="1">
    <location>
        <begin position="65"/>
        <end position="75"/>
    </location>
</feature>
<proteinExistence type="predicted"/>
<dbReference type="EMBL" id="GBHO01034310">
    <property type="protein sequence ID" value="JAG09294.1"/>
    <property type="molecule type" value="Transcribed_RNA"/>
</dbReference>
<feature type="region of interest" description="Disordered" evidence="1">
    <location>
        <begin position="1"/>
        <end position="79"/>
    </location>
</feature>
<feature type="compositionally biased region" description="Acidic residues" evidence="1">
    <location>
        <begin position="26"/>
        <end position="35"/>
    </location>
</feature>
<feature type="compositionally biased region" description="Low complexity" evidence="1">
    <location>
        <begin position="55"/>
        <end position="64"/>
    </location>
</feature>
<sequence>RFDESDVVYQRADSSMQNPTPVIVQEEPECEDQEEFDFKSESSDEEESSGPPNPLSSSSTTPASQIVTRSQSGTGTRPPAKYKDFNLYSAYCFSADGDPTTYNEAIKGGDEWKEAIAKELKAHKDHGTWMECYLPEGKTAIETRWVFRTKQDGTKKARLVAKGYQEEDVFNA</sequence>
<reference evidence="2" key="2">
    <citation type="submission" date="2014-07" db="EMBL/GenBank/DDBJ databases">
        <authorList>
            <person name="Hull J."/>
        </authorList>
    </citation>
    <scope>NUCLEOTIDE SEQUENCE</scope>
</reference>
<feature type="non-terminal residue" evidence="2">
    <location>
        <position position="172"/>
    </location>
</feature>
<accession>A0A0A9WNE8</accession>
<organism evidence="2">
    <name type="scientific">Lygus hesperus</name>
    <name type="common">Western plant bug</name>
    <dbReference type="NCBI Taxonomy" id="30085"/>
    <lineage>
        <taxon>Eukaryota</taxon>
        <taxon>Metazoa</taxon>
        <taxon>Ecdysozoa</taxon>
        <taxon>Arthropoda</taxon>
        <taxon>Hexapoda</taxon>
        <taxon>Insecta</taxon>
        <taxon>Pterygota</taxon>
        <taxon>Neoptera</taxon>
        <taxon>Paraneoptera</taxon>
        <taxon>Hemiptera</taxon>
        <taxon>Heteroptera</taxon>
        <taxon>Panheteroptera</taxon>
        <taxon>Cimicomorpha</taxon>
        <taxon>Miridae</taxon>
        <taxon>Mirini</taxon>
        <taxon>Lygus</taxon>
    </lineage>
</organism>
<protein>
    <submittedName>
        <fullName evidence="2">Copia protein</fullName>
    </submittedName>
</protein>
<reference evidence="2" key="1">
    <citation type="journal article" date="2014" name="PLoS ONE">
        <title>Transcriptome-Based Identification of ABC Transporters in the Western Tarnished Plant Bug Lygus hesperus.</title>
        <authorList>
            <person name="Hull J.J."/>
            <person name="Chaney K."/>
            <person name="Geib S.M."/>
            <person name="Fabrick J.A."/>
            <person name="Brent C.S."/>
            <person name="Walsh D."/>
            <person name="Lavine L.C."/>
        </authorList>
    </citation>
    <scope>NUCLEOTIDE SEQUENCE</scope>
</reference>